<dbReference type="InterPro" id="IPR036052">
    <property type="entry name" value="TrpB-like_PALP_sf"/>
</dbReference>
<dbReference type="InterPro" id="IPR022401">
    <property type="entry name" value="Cysteate_synthase"/>
</dbReference>
<evidence type="ECO:0000313" key="8">
    <source>
        <dbReference type="Proteomes" id="UP000010866"/>
    </source>
</evidence>
<accession>L0L0N9</accession>
<proteinExistence type="predicted"/>
<dbReference type="KEGG" id="mhz:Metho_1762"/>
<dbReference type="SUPFAM" id="SSF53686">
    <property type="entry name" value="Tryptophan synthase beta subunit-like PLP-dependent enzymes"/>
    <property type="match status" value="1"/>
</dbReference>
<dbReference type="GeneID" id="14406275"/>
<keyword evidence="4" id="KW-0663">Pyridoxal phosphate</keyword>
<dbReference type="HOGENOM" id="CLU_666687_0_0_2"/>
<dbReference type="GO" id="GO:0005524">
    <property type="term" value="F:ATP binding"/>
    <property type="evidence" value="ECO:0007669"/>
    <property type="project" value="TreeGrafter"/>
</dbReference>
<dbReference type="OrthoDB" id="6371at2157"/>
<dbReference type="GO" id="GO:0030170">
    <property type="term" value="F:pyridoxal phosphate binding"/>
    <property type="evidence" value="ECO:0007669"/>
    <property type="project" value="UniProtKB-UniRule"/>
</dbReference>
<gene>
    <name evidence="7" type="ordered locus">Metho_1762</name>
</gene>
<protein>
    <recommendedName>
        <fullName evidence="5">Cysteate synthase</fullName>
        <ecNumber evidence="5">2.5.1.76</ecNumber>
    </recommendedName>
</protein>
<dbReference type="PANTHER" id="PTHR43050:SF1">
    <property type="entry name" value="SERINE RACEMASE"/>
    <property type="match status" value="1"/>
</dbReference>
<dbReference type="GO" id="GO:0003941">
    <property type="term" value="F:L-serine ammonia-lyase activity"/>
    <property type="evidence" value="ECO:0007669"/>
    <property type="project" value="TreeGrafter"/>
</dbReference>
<dbReference type="STRING" id="867904.Metho_1762"/>
<dbReference type="AlphaFoldDB" id="L0L0N9"/>
<organism evidence="7 8">
    <name type="scientific">Methanomethylovorans hollandica (strain DSM 15978 / NBRC 107637 / DMS1)</name>
    <dbReference type="NCBI Taxonomy" id="867904"/>
    <lineage>
        <taxon>Archaea</taxon>
        <taxon>Methanobacteriati</taxon>
        <taxon>Methanobacteriota</taxon>
        <taxon>Stenosarchaea group</taxon>
        <taxon>Methanomicrobia</taxon>
        <taxon>Methanosarcinales</taxon>
        <taxon>Methanosarcinaceae</taxon>
        <taxon>Methanomethylovorans</taxon>
    </lineage>
</organism>
<dbReference type="GO" id="GO:0019295">
    <property type="term" value="P:coenzyme M biosynthetic process"/>
    <property type="evidence" value="ECO:0007669"/>
    <property type="project" value="UniProtKB-KW"/>
</dbReference>
<evidence type="ECO:0000256" key="5">
    <source>
        <dbReference type="NCBIfam" id="TIGR03844"/>
    </source>
</evidence>
<comment type="cofactor">
    <cofactor evidence="1">
        <name>pyridoxal 5'-phosphate</name>
        <dbReference type="ChEBI" id="CHEBI:597326"/>
    </cofactor>
</comment>
<dbReference type="InterPro" id="IPR001926">
    <property type="entry name" value="TrpB-like_PALP"/>
</dbReference>
<dbReference type="PANTHER" id="PTHR43050">
    <property type="entry name" value="SERINE / THREONINE RACEMASE FAMILY MEMBER"/>
    <property type="match status" value="1"/>
</dbReference>
<evidence type="ECO:0000313" key="7">
    <source>
        <dbReference type="EMBL" id="AGB49948.1"/>
    </source>
</evidence>
<dbReference type="GO" id="GO:0030378">
    <property type="term" value="F:serine racemase activity"/>
    <property type="evidence" value="ECO:0007669"/>
    <property type="project" value="TreeGrafter"/>
</dbReference>
<sequence>MHKYSVRCPTCGEMQDPMSLICSKGHDALLRTFYGASQLIPRNIPGIWEFYDWLPVDGIIGEGTGKTVTYKSEAFARELGLSDLYIAFNGYWPEKNASMMTCTFKDLEAFPTMQRLLERQDRRIMAVASAGNTARAFAHVCSITRQPLLLVVPQNSVHRLWTLHEDTSSICLVTVEGDYYNAIELANKVASREMFVSEGGAKNVARRDGMGTVMLDAVLTIGKLPMHYFQAVGSGTGGISSWEASLRLIQDGRFGNVLPQLHLAQNLPCAPLISLWANNVADQSIVDRKCPKDMYADVLFNRKPPYSVVGGVRDALQATGGRMYGIDNAAAANARQLFEELEGIDINPAAAVAVAALMRAVEKKFIDRNDSIVLNITGGGMERLHRDYNLYNLVPDMRVSAHDPEAELKIVGKVSEKFKR</sequence>
<evidence type="ECO:0000259" key="6">
    <source>
        <dbReference type="Pfam" id="PF00291"/>
    </source>
</evidence>
<keyword evidence="8" id="KW-1185">Reference proteome</keyword>
<dbReference type="GO" id="GO:0044686">
    <property type="term" value="F:cysteate synthase activity"/>
    <property type="evidence" value="ECO:0007669"/>
    <property type="project" value="UniProtKB-EC"/>
</dbReference>
<dbReference type="RefSeq" id="WP_015325113.1">
    <property type="nucleotide sequence ID" value="NC_019977.1"/>
</dbReference>
<dbReference type="GO" id="GO:0000287">
    <property type="term" value="F:magnesium ion binding"/>
    <property type="evidence" value="ECO:0007669"/>
    <property type="project" value="TreeGrafter"/>
</dbReference>
<evidence type="ECO:0000256" key="3">
    <source>
        <dbReference type="ARBA" id="ARBA00022679"/>
    </source>
</evidence>
<dbReference type="GO" id="GO:0018114">
    <property type="term" value="F:threonine racemase activity"/>
    <property type="evidence" value="ECO:0007669"/>
    <property type="project" value="TreeGrafter"/>
</dbReference>
<evidence type="ECO:0000256" key="1">
    <source>
        <dbReference type="ARBA" id="ARBA00001933"/>
    </source>
</evidence>
<dbReference type="NCBIfam" id="TIGR03844">
    <property type="entry name" value="cysteate_syn"/>
    <property type="match status" value="1"/>
</dbReference>
<reference evidence="8" key="1">
    <citation type="submission" date="2012-02" db="EMBL/GenBank/DDBJ databases">
        <title>Complete sequence of chromosome of Methanomethylovorans hollandica DSM 15978.</title>
        <authorList>
            <person name="Lucas S."/>
            <person name="Copeland A."/>
            <person name="Lapidus A."/>
            <person name="Glavina del Rio T."/>
            <person name="Dalin E."/>
            <person name="Tice H."/>
            <person name="Bruce D."/>
            <person name="Goodwin L."/>
            <person name="Pitluck S."/>
            <person name="Peters L."/>
            <person name="Mikhailova N."/>
            <person name="Held B."/>
            <person name="Kyrpides N."/>
            <person name="Mavromatis K."/>
            <person name="Ivanova N."/>
            <person name="Brettin T."/>
            <person name="Detter J.C."/>
            <person name="Han C."/>
            <person name="Larimer F."/>
            <person name="Land M."/>
            <person name="Hauser L."/>
            <person name="Markowitz V."/>
            <person name="Cheng J.-F."/>
            <person name="Hugenholtz P."/>
            <person name="Woyke T."/>
            <person name="Wu D."/>
            <person name="Spring S."/>
            <person name="Schroeder M."/>
            <person name="Brambilla E."/>
            <person name="Klenk H.-P."/>
            <person name="Eisen J.A."/>
        </authorList>
    </citation>
    <scope>NUCLEOTIDE SEQUENCE [LARGE SCALE GENOMIC DNA]</scope>
    <source>
        <strain evidence="8">DSM 15978 / NBRC 107637 / DMS1</strain>
    </source>
</reference>
<feature type="domain" description="Tryptophan synthase beta chain-like PALP" evidence="6">
    <location>
        <begin position="65"/>
        <end position="378"/>
    </location>
</feature>
<dbReference type="Pfam" id="PF00291">
    <property type="entry name" value="PALP"/>
    <property type="match status" value="1"/>
</dbReference>
<dbReference type="Gene3D" id="3.40.50.1100">
    <property type="match status" value="2"/>
</dbReference>
<keyword evidence="2" id="KW-0174">Coenzyme M biosynthesis</keyword>
<name>L0L0N9_METHD</name>
<evidence type="ECO:0000256" key="4">
    <source>
        <dbReference type="ARBA" id="ARBA00022898"/>
    </source>
</evidence>
<dbReference type="Proteomes" id="UP000010866">
    <property type="component" value="Chromosome"/>
</dbReference>
<evidence type="ECO:0000256" key="2">
    <source>
        <dbReference type="ARBA" id="ARBA00022545"/>
    </source>
</evidence>
<keyword evidence="3" id="KW-0808">Transferase</keyword>
<dbReference type="GO" id="GO:0070179">
    <property type="term" value="P:D-serine biosynthetic process"/>
    <property type="evidence" value="ECO:0007669"/>
    <property type="project" value="TreeGrafter"/>
</dbReference>
<dbReference type="EC" id="2.5.1.76" evidence="5"/>
<dbReference type="EMBL" id="CP003362">
    <property type="protein sequence ID" value="AGB49948.1"/>
    <property type="molecule type" value="Genomic_DNA"/>
</dbReference>